<dbReference type="OrthoDB" id="9767366at2"/>
<accession>A0A9X9EQI9</accession>
<dbReference type="CDD" id="cd01300">
    <property type="entry name" value="YtcJ_like"/>
    <property type="match status" value="1"/>
</dbReference>
<dbReference type="GO" id="GO:0016810">
    <property type="term" value="F:hydrolase activity, acting on carbon-nitrogen (but not peptide) bonds"/>
    <property type="evidence" value="ECO:0007669"/>
    <property type="project" value="InterPro"/>
</dbReference>
<name>A0A9X9EQI9_9BACI</name>
<dbReference type="Pfam" id="PF07969">
    <property type="entry name" value="Amidohydro_3"/>
    <property type="match status" value="1"/>
</dbReference>
<dbReference type="SUPFAM" id="SSF51338">
    <property type="entry name" value="Composite domain of metallo-dependent hydrolases"/>
    <property type="match status" value="1"/>
</dbReference>
<dbReference type="Gene3D" id="3.10.310.70">
    <property type="match status" value="1"/>
</dbReference>
<sequence>MKMVSADIILSGQHVFTGLQDEPIKAAIAIKDNKIIKIGSKEDIMSFLGDQTKVYDMEEGLIIPGIHDFHMHIMMGSILQKDSAKLFDAASEEDAAKIVGEFAETRPNDEWIFGVGWDHTNWKNKVLPHRTTLDKYISDRPVLLFNAEVHYAWINSKAMEIIQLTKDTPDPEYGEIGKDENGELTGLLFEKAIGYASEHAYKLPKDKRVSLFQGFLNETKRLGITSVNDLYGAKIAPNPLDDLEIFKEFEREGLLTTRIHFSPELKMDLAAAKELQKNYQSDKLTFSGLKQFIDGVVTSHTAFLLDPYKDRPDTKGGTTYPAETIKQLVKKADKENFQIRFHAIGNGAVRLALDAFEEARNVNGQRDARHVIEHVEVLHPDDVHRFKELDVIASFQPKHIELMESEAYTARISEKQQPLYYPIKTLVDTGAKIAFGTDFPVVPLNPMMGIYQAITRKDLTGKAWQESEGITLAEALKYYTATPAFGSFRDKELGTLEAGKIADIAVLNKNLFSISTEEILETEVKMTIMDGKIVYENQVVQTV</sequence>
<dbReference type="EMBL" id="SZNT01000599">
    <property type="protein sequence ID" value="TKH05140.1"/>
    <property type="molecule type" value="Genomic_DNA"/>
</dbReference>
<dbReference type="Gene3D" id="3.20.20.140">
    <property type="entry name" value="Metal-dependent hydrolases"/>
    <property type="match status" value="1"/>
</dbReference>
<dbReference type="InterPro" id="IPR013108">
    <property type="entry name" value="Amidohydro_3"/>
</dbReference>
<dbReference type="PANTHER" id="PTHR22642:SF2">
    <property type="entry name" value="PROTEIN LONG AFTER FAR-RED 3"/>
    <property type="match status" value="1"/>
</dbReference>
<evidence type="ECO:0000313" key="3">
    <source>
        <dbReference type="Proteomes" id="UP000309170"/>
    </source>
</evidence>
<reference evidence="2 3" key="1">
    <citation type="journal article" date="2019" name="Environ. Microbiol.">
        <title>An active ?-lactamase is a part of an orchestrated cell wall stress resistance network of Bacillus subtilis and related rhizosphere species.</title>
        <authorList>
            <person name="Bucher T."/>
            <person name="Keren-Paz A."/>
            <person name="Hausser J."/>
            <person name="Olender T."/>
            <person name="Cytryn E."/>
            <person name="Kolodkin-Gal I."/>
        </authorList>
    </citation>
    <scope>NUCLEOTIDE SEQUENCE [LARGE SCALE GENOMIC DNA]</scope>
    <source>
        <strain evidence="2 3">I4</strain>
    </source>
</reference>
<dbReference type="AlphaFoldDB" id="A0A9X9EQI9"/>
<dbReference type="InterPro" id="IPR032466">
    <property type="entry name" value="Metal_Hydrolase"/>
</dbReference>
<gene>
    <name evidence="2" type="ORF">FC678_24305</name>
</gene>
<comment type="caution">
    <text evidence="2">The sequence shown here is derived from an EMBL/GenBank/DDBJ whole genome shotgun (WGS) entry which is preliminary data.</text>
</comment>
<evidence type="ECO:0000313" key="2">
    <source>
        <dbReference type="EMBL" id="TKH05140.1"/>
    </source>
</evidence>
<feature type="domain" description="Amidohydrolase 3" evidence="1">
    <location>
        <begin position="53"/>
        <end position="535"/>
    </location>
</feature>
<dbReference type="PANTHER" id="PTHR22642">
    <property type="entry name" value="IMIDAZOLONEPROPIONASE"/>
    <property type="match status" value="1"/>
</dbReference>
<dbReference type="Gene3D" id="2.30.40.10">
    <property type="entry name" value="Urease, subunit C, domain 1"/>
    <property type="match status" value="1"/>
</dbReference>
<evidence type="ECO:0000259" key="1">
    <source>
        <dbReference type="Pfam" id="PF07969"/>
    </source>
</evidence>
<dbReference type="InterPro" id="IPR011059">
    <property type="entry name" value="Metal-dep_hydrolase_composite"/>
</dbReference>
<protein>
    <submittedName>
        <fullName evidence="2">Amidohydrolase</fullName>
    </submittedName>
</protein>
<organism evidence="2 3">
    <name type="scientific">Peribacillus simplex</name>
    <dbReference type="NCBI Taxonomy" id="1478"/>
    <lineage>
        <taxon>Bacteria</taxon>
        <taxon>Bacillati</taxon>
        <taxon>Bacillota</taxon>
        <taxon>Bacilli</taxon>
        <taxon>Bacillales</taxon>
        <taxon>Bacillaceae</taxon>
        <taxon>Peribacillus</taxon>
    </lineage>
</organism>
<dbReference type="SUPFAM" id="SSF51556">
    <property type="entry name" value="Metallo-dependent hydrolases"/>
    <property type="match status" value="1"/>
</dbReference>
<dbReference type="Proteomes" id="UP000309170">
    <property type="component" value="Unassembled WGS sequence"/>
</dbReference>
<proteinExistence type="predicted"/>
<dbReference type="InterPro" id="IPR033932">
    <property type="entry name" value="YtcJ-like"/>
</dbReference>